<proteinExistence type="predicted"/>
<dbReference type="RefSeq" id="WP_320319830.1">
    <property type="nucleotide sequence ID" value="NZ_JAVIIP010000003.1"/>
</dbReference>
<protein>
    <submittedName>
        <fullName evidence="1">Uncharacterized protein</fullName>
    </submittedName>
</protein>
<dbReference type="Proteomes" id="UP001276564">
    <property type="component" value="Unassembled WGS sequence"/>
</dbReference>
<evidence type="ECO:0000313" key="2">
    <source>
        <dbReference type="Proteomes" id="UP001276564"/>
    </source>
</evidence>
<dbReference type="EMBL" id="JAVIIP010000003">
    <property type="protein sequence ID" value="MDX8537052.1"/>
    <property type="molecule type" value="Genomic_DNA"/>
</dbReference>
<sequence length="104" mass="12160">MPIGDRIACCVPFCRRTIAKDRNGGHTDWICGVHWPRVSRKLKAEYRLAKRRARRILRRKPIYAEYWKLPPGSPGRCSAVDMWRRLDGIWARCKRDAIERAAGI</sequence>
<name>A0ABU5AIF2_9HYPH</name>
<organism evidence="1 2">
    <name type="scientific">Mesorhizobium abyssinicae</name>
    <dbReference type="NCBI Taxonomy" id="1209958"/>
    <lineage>
        <taxon>Bacteria</taxon>
        <taxon>Pseudomonadati</taxon>
        <taxon>Pseudomonadota</taxon>
        <taxon>Alphaproteobacteria</taxon>
        <taxon>Hyphomicrobiales</taxon>
        <taxon>Phyllobacteriaceae</taxon>
        <taxon>Mesorhizobium</taxon>
    </lineage>
</organism>
<reference evidence="1 2" key="1">
    <citation type="submission" date="2023-08" db="EMBL/GenBank/DDBJ databases">
        <title>Implementing the SeqCode for naming new Mesorhizobium species isolated from Vachellia karroo root nodules.</title>
        <authorList>
            <person name="Van Lill M."/>
        </authorList>
    </citation>
    <scope>NUCLEOTIDE SEQUENCE [LARGE SCALE GENOMIC DNA]</scope>
    <source>
        <strain evidence="1 2">VK4B</strain>
    </source>
</reference>
<gene>
    <name evidence="1" type="ORF">RFM23_05370</name>
</gene>
<comment type="caution">
    <text evidence="1">The sequence shown here is derived from an EMBL/GenBank/DDBJ whole genome shotgun (WGS) entry which is preliminary data.</text>
</comment>
<keyword evidence="2" id="KW-1185">Reference proteome</keyword>
<accession>A0ABU5AIF2</accession>
<evidence type="ECO:0000313" key="1">
    <source>
        <dbReference type="EMBL" id="MDX8537052.1"/>
    </source>
</evidence>